<comment type="caution">
    <text evidence="2">The sequence shown here is derived from an EMBL/GenBank/DDBJ whole genome shotgun (WGS) entry which is preliminary data.</text>
</comment>
<evidence type="ECO:0000313" key="3">
    <source>
        <dbReference type="Proteomes" id="UP001165302"/>
    </source>
</evidence>
<dbReference type="InterPro" id="IPR040475">
    <property type="entry name" value="SGBP_B_XBD"/>
</dbReference>
<dbReference type="InterPro" id="IPR014756">
    <property type="entry name" value="Ig_E-set"/>
</dbReference>
<dbReference type="Gene3D" id="2.60.40.10">
    <property type="entry name" value="Immunoglobulins"/>
    <property type="match status" value="2"/>
</dbReference>
<dbReference type="Proteomes" id="UP001165302">
    <property type="component" value="Unassembled WGS sequence"/>
</dbReference>
<gene>
    <name evidence="2" type="ORF">IPZ78_08340</name>
</gene>
<accession>A0ABS7Z8Y6</accession>
<dbReference type="SUPFAM" id="SSF81296">
    <property type="entry name" value="E set domains"/>
    <property type="match status" value="1"/>
</dbReference>
<dbReference type="EMBL" id="JADEYP010000013">
    <property type="protein sequence ID" value="MCA5005159.1"/>
    <property type="molecule type" value="Genomic_DNA"/>
</dbReference>
<evidence type="ECO:0000313" key="2">
    <source>
        <dbReference type="EMBL" id="MCA5005159.1"/>
    </source>
</evidence>
<organism evidence="2 3">
    <name type="scientific">Sphingobacterium bovistauri</name>
    <dbReference type="NCBI Taxonomy" id="2781959"/>
    <lineage>
        <taxon>Bacteria</taxon>
        <taxon>Pseudomonadati</taxon>
        <taxon>Bacteroidota</taxon>
        <taxon>Sphingobacteriia</taxon>
        <taxon>Sphingobacteriales</taxon>
        <taxon>Sphingobacteriaceae</taxon>
        <taxon>Sphingobacterium</taxon>
    </lineage>
</organism>
<evidence type="ECO:0000259" key="1">
    <source>
        <dbReference type="Pfam" id="PF18329"/>
    </source>
</evidence>
<dbReference type="InterPro" id="IPR013783">
    <property type="entry name" value="Ig-like_fold"/>
</dbReference>
<keyword evidence="3" id="KW-1185">Reference proteome</keyword>
<feature type="domain" description="Surface glycan-binding protein B xyloglucan binding" evidence="1">
    <location>
        <begin position="217"/>
        <end position="412"/>
    </location>
</feature>
<sequence>MRTKYKILNGLICTLVLFSLITLESCKKDDQRFQLTEGSPDIRYVRMPDANVSDSLLTSAFLGNSIAIVGENLTSVSEVWFNDQKGILNTSLITDNVIIISVPKEIPSLVTDKIYFINKSKADTLGYDFNILVPKPAVVEMLCEYVNAGDVATIRGNYFLPVSGSETPTVIFTPNIKATQVVSHSPTEIKVVVPAGATEGPIAVESRYGSTRSTFHFRDTRGMITNYDADFPIVNSWGRTGRLEEDPAYILSGKYLKLSGSFTSPGEWTAGSESEALSHYWGNENGHTGNIFTIDPATAVMKFEANVPAKWSAIGLSFIFAGAGATNGPLYEDAKPRGIWMPWRNTGDYQTDGWVTVSIPISEFKYNGAGTALAEIPAGFDNLNIFLANRGLPYVGTDCNPVILIDNLRVVPQ</sequence>
<reference evidence="2" key="1">
    <citation type="submission" date="2020-10" db="EMBL/GenBank/DDBJ databases">
        <authorList>
            <person name="Lu T."/>
            <person name="Wang Q."/>
            <person name="Han X."/>
        </authorList>
    </citation>
    <scope>NUCLEOTIDE SEQUENCE</scope>
    <source>
        <strain evidence="2">WQ 366</strain>
    </source>
</reference>
<proteinExistence type="predicted"/>
<name>A0ABS7Z8Y6_9SPHI</name>
<protein>
    <recommendedName>
        <fullName evidence="1">Surface glycan-binding protein B xyloglucan binding domain-containing protein</fullName>
    </recommendedName>
</protein>
<dbReference type="Pfam" id="PF18329">
    <property type="entry name" value="SGBP_B_XBD"/>
    <property type="match status" value="1"/>
</dbReference>
<dbReference type="RefSeq" id="WP_225552625.1">
    <property type="nucleotide sequence ID" value="NZ_JADEYP010000013.1"/>
</dbReference>